<evidence type="ECO:0000313" key="8">
    <source>
        <dbReference type="Proteomes" id="UP000192501"/>
    </source>
</evidence>
<evidence type="ECO:0000313" key="6">
    <source>
        <dbReference type="EMBL" id="ORE00071.1"/>
    </source>
</evidence>
<dbReference type="PRINTS" id="PR01250">
    <property type="entry name" value="RIBOSOMALL34"/>
</dbReference>
<feature type="region of interest" description="Disordered" evidence="4">
    <location>
        <begin position="1"/>
        <end position="24"/>
    </location>
</feature>
<dbReference type="GO" id="GO:0003735">
    <property type="term" value="F:structural constituent of ribosome"/>
    <property type="evidence" value="ECO:0007669"/>
    <property type="project" value="InterPro"/>
</dbReference>
<accession>A0A1X0QJW0</accession>
<gene>
    <name evidence="6" type="primary">RL34</name>
    <name evidence="6" type="ORF">A0H76_2332</name>
    <name evidence="5" type="ORF">HERIO_2055</name>
</gene>
<evidence type="ECO:0000313" key="7">
    <source>
        <dbReference type="Proteomes" id="UP000192356"/>
    </source>
</evidence>
<dbReference type="PANTHER" id="PTHR10759">
    <property type="entry name" value="60S RIBOSOMAL PROTEIN L34"/>
    <property type="match status" value="1"/>
</dbReference>
<keyword evidence="7" id="KW-1185">Reference proteome</keyword>
<reference evidence="7 8" key="1">
    <citation type="journal article" date="2017" name="Environ. Microbiol.">
        <title>Decay of the glycolytic pathway and adaptation to intranuclear parasitism within Enterocytozoonidae microsporidia.</title>
        <authorList>
            <person name="Wiredu Boakye D."/>
            <person name="Jaroenlak P."/>
            <person name="Prachumwat A."/>
            <person name="Williams T.A."/>
            <person name="Bateman K.S."/>
            <person name="Itsathitphaisarn O."/>
            <person name="Sritunyalucksana K."/>
            <person name="Paszkiewicz K.H."/>
            <person name="Moore K.A."/>
            <person name="Stentiford G.D."/>
            <person name="Williams B.A."/>
        </authorList>
    </citation>
    <scope>NUCLEOTIDE SEQUENCE [LARGE SCALE GENOMIC DNA]</scope>
    <source>
        <strain evidence="6">Canceri</strain>
        <strain evidence="8">canceri</strain>
        <strain evidence="5 7">GB1</strain>
    </source>
</reference>
<evidence type="ECO:0000256" key="2">
    <source>
        <dbReference type="ARBA" id="ARBA00022980"/>
    </source>
</evidence>
<dbReference type="InterPro" id="IPR038562">
    <property type="entry name" value="Ribosomal_eL34_C_sf"/>
</dbReference>
<dbReference type="EMBL" id="LVKB01000147">
    <property type="protein sequence ID" value="ORD95972.1"/>
    <property type="molecule type" value="Genomic_DNA"/>
</dbReference>
<protein>
    <submittedName>
        <fullName evidence="6">RL34</fullName>
    </submittedName>
</protein>
<feature type="compositionally biased region" description="Basic residues" evidence="4">
    <location>
        <begin position="1"/>
        <end position="10"/>
    </location>
</feature>
<name>A0A1X0QJW0_9MICR</name>
<dbReference type="GO" id="GO:1990904">
    <property type="term" value="C:ribonucleoprotein complex"/>
    <property type="evidence" value="ECO:0007669"/>
    <property type="project" value="UniProtKB-KW"/>
</dbReference>
<comment type="caution">
    <text evidence="6">The sequence shown here is derived from an EMBL/GenBank/DDBJ whole genome shotgun (WGS) entry which is preliminary data.</text>
</comment>
<evidence type="ECO:0000256" key="3">
    <source>
        <dbReference type="ARBA" id="ARBA00023274"/>
    </source>
</evidence>
<dbReference type="OrthoDB" id="277449at2759"/>
<organism evidence="6 8">
    <name type="scientific">Hepatospora eriocheir</name>
    <dbReference type="NCBI Taxonomy" id="1081669"/>
    <lineage>
        <taxon>Eukaryota</taxon>
        <taxon>Fungi</taxon>
        <taxon>Fungi incertae sedis</taxon>
        <taxon>Microsporidia</taxon>
        <taxon>Hepatosporidae</taxon>
        <taxon>Hepatospora</taxon>
    </lineage>
</organism>
<dbReference type="VEuPathDB" id="MicrosporidiaDB:A0H76_2332"/>
<keyword evidence="3" id="KW-0687">Ribonucleoprotein</keyword>
<dbReference type="GO" id="GO:0005840">
    <property type="term" value="C:ribosome"/>
    <property type="evidence" value="ECO:0007669"/>
    <property type="project" value="UniProtKB-KW"/>
</dbReference>
<evidence type="ECO:0000256" key="4">
    <source>
        <dbReference type="SAM" id="MobiDB-lite"/>
    </source>
</evidence>
<dbReference type="EMBL" id="LTAI01000068">
    <property type="protein sequence ID" value="ORE00071.1"/>
    <property type="molecule type" value="Genomic_DNA"/>
</dbReference>
<evidence type="ECO:0000313" key="5">
    <source>
        <dbReference type="EMBL" id="ORD95972.1"/>
    </source>
</evidence>
<dbReference type="VEuPathDB" id="MicrosporidiaDB:HERIO_2055"/>
<dbReference type="Pfam" id="PF01199">
    <property type="entry name" value="Ribosomal_L34e"/>
    <property type="match status" value="1"/>
</dbReference>
<sequence length="104" mass="11745">MRPVIKHRGNTYKTKSNRREVRRGPSGKLTAIKVGKKGNVHHCHECERPLYSIAALRTAEFSRQKVSARRVSRILGATICGKCVEKKVITTFLEQESKAVSIKK</sequence>
<dbReference type="InterPro" id="IPR008195">
    <property type="entry name" value="Ribosomal_eL34"/>
</dbReference>
<keyword evidence="2" id="KW-0689">Ribosomal protein</keyword>
<dbReference type="Gene3D" id="6.20.340.10">
    <property type="match status" value="1"/>
</dbReference>
<evidence type="ECO:0000256" key="1">
    <source>
        <dbReference type="ARBA" id="ARBA00009875"/>
    </source>
</evidence>
<comment type="similarity">
    <text evidence="1">Belongs to the eukaryotic ribosomal protein eL34 family.</text>
</comment>
<dbReference type="GO" id="GO:0006412">
    <property type="term" value="P:translation"/>
    <property type="evidence" value="ECO:0007669"/>
    <property type="project" value="InterPro"/>
</dbReference>
<dbReference type="AlphaFoldDB" id="A0A1X0QJW0"/>
<dbReference type="Proteomes" id="UP000192501">
    <property type="component" value="Unassembled WGS sequence"/>
</dbReference>
<dbReference type="Proteomes" id="UP000192356">
    <property type="component" value="Unassembled WGS sequence"/>
</dbReference>
<proteinExistence type="inferred from homology"/>